<protein>
    <recommendedName>
        <fullName evidence="4 10">Glutamyl-tRNA(Gln) amidotransferase subunit A</fullName>
        <shortName evidence="10">Glu-ADT subunit A</shortName>
        <ecNumber evidence="3 10">6.3.5.7</ecNumber>
    </recommendedName>
</protein>
<dbReference type="EMBL" id="AP017470">
    <property type="protein sequence ID" value="BBB32879.1"/>
    <property type="molecule type" value="Genomic_DNA"/>
</dbReference>
<keyword evidence="5 10" id="KW-0436">Ligase</keyword>
<dbReference type="PANTHER" id="PTHR11895">
    <property type="entry name" value="TRANSAMIDASE"/>
    <property type="match status" value="1"/>
</dbReference>
<evidence type="ECO:0000256" key="5">
    <source>
        <dbReference type="ARBA" id="ARBA00022598"/>
    </source>
</evidence>
<sequence>MSVVRQLKYKIENGELSIVDITKKAIEKAKEKSELNVFITLTEDFALETAHKLDEKVKKGEELKLFGLPVAVKDNINVKGYATTCASKILKGYVSPYNATVVEKLIENGAVIIGKANMDEFAFGSTNETSAFGPVKNPYDKERVPGGSSGGSAVSVAADIVPFALGSDTGGSIRQPAAFCGVVGVKPTYGRVSRYGLVAFGSSLDQIGPFSYDVCGAGLLLEAISGFDKNDSTSVDKLANFKPELRDLKGLKVGVIEEYAEKIEQEDVKEIYYRVLEYLKASGAEIVKLDMPHIKYSIAAYYIVATSEASSNLARFDGVRYGNRVHSDNVKDMYLKTRSEGFGEEAKRRILLGTFALSSGYYDAYYLRALAVRKLIAKDFEKAFSNVDIIFTPATPTTAFKLGEKLDNPLEMYLSDIFTVPVNLAGLPAITLPVDFSKEGLPVGMQFISKWFDEKTMLDVAYTVEDFYKFYEKAGYGKF</sequence>
<evidence type="ECO:0000256" key="4">
    <source>
        <dbReference type="ARBA" id="ARBA00014428"/>
    </source>
</evidence>
<dbReference type="HAMAP" id="MF_00120">
    <property type="entry name" value="GatA"/>
    <property type="match status" value="1"/>
</dbReference>
<dbReference type="GO" id="GO:0030956">
    <property type="term" value="C:glutamyl-tRNA(Gln) amidotransferase complex"/>
    <property type="evidence" value="ECO:0007669"/>
    <property type="project" value="InterPro"/>
</dbReference>
<dbReference type="SUPFAM" id="SSF75304">
    <property type="entry name" value="Amidase signature (AS) enzymes"/>
    <property type="match status" value="1"/>
</dbReference>
<dbReference type="RefSeq" id="WP_201327180.1">
    <property type="nucleotide sequence ID" value="NZ_AP017470.1"/>
</dbReference>
<reference evidence="12 13" key="1">
    <citation type="journal article" date="2012" name="Extremophiles">
        <title>Thermotomaculum hydrothermale gen. nov., sp. nov., a novel heterotrophic thermophile within the phylum Acidobacteria from a deep-sea hydrothermal vent chimney in the Southern Okinawa Trough.</title>
        <authorList>
            <person name="Izumi H."/>
            <person name="Nunoura T."/>
            <person name="Miyazaki M."/>
            <person name="Mino S."/>
            <person name="Toki T."/>
            <person name="Takai K."/>
            <person name="Sako Y."/>
            <person name="Sawabe T."/>
            <person name="Nakagawa S."/>
        </authorList>
    </citation>
    <scope>NUCLEOTIDE SEQUENCE [LARGE SCALE GENOMIC DNA]</scope>
    <source>
        <strain evidence="12 13">AC55</strain>
    </source>
</reference>
<evidence type="ECO:0000313" key="12">
    <source>
        <dbReference type="EMBL" id="BBB32879.1"/>
    </source>
</evidence>
<dbReference type="InterPro" id="IPR036928">
    <property type="entry name" value="AS_sf"/>
</dbReference>
<dbReference type="GO" id="GO:0005524">
    <property type="term" value="F:ATP binding"/>
    <property type="evidence" value="ECO:0007669"/>
    <property type="project" value="UniProtKB-KW"/>
</dbReference>
<feature type="active site" description="Charge relay system" evidence="10">
    <location>
        <position position="73"/>
    </location>
</feature>
<evidence type="ECO:0000259" key="11">
    <source>
        <dbReference type="Pfam" id="PF01425"/>
    </source>
</evidence>
<dbReference type="Pfam" id="PF01425">
    <property type="entry name" value="Amidase"/>
    <property type="match status" value="1"/>
</dbReference>
<dbReference type="InterPro" id="IPR020556">
    <property type="entry name" value="Amidase_CS"/>
</dbReference>
<evidence type="ECO:0000256" key="6">
    <source>
        <dbReference type="ARBA" id="ARBA00022741"/>
    </source>
</evidence>
<dbReference type="PROSITE" id="PS00571">
    <property type="entry name" value="AMIDASES"/>
    <property type="match status" value="1"/>
</dbReference>
<feature type="active site" description="Charge relay system" evidence="10">
    <location>
        <position position="148"/>
    </location>
</feature>
<keyword evidence="7 10" id="KW-0067">ATP-binding</keyword>
<evidence type="ECO:0000256" key="8">
    <source>
        <dbReference type="ARBA" id="ARBA00022917"/>
    </source>
</evidence>
<evidence type="ECO:0000256" key="7">
    <source>
        <dbReference type="ARBA" id="ARBA00022840"/>
    </source>
</evidence>
<comment type="subunit">
    <text evidence="2 10">Heterotrimer of A, B and C subunits.</text>
</comment>
<keyword evidence="8 10" id="KW-0648">Protein biosynthesis</keyword>
<keyword evidence="13" id="KW-1185">Reference proteome</keyword>
<keyword evidence="12" id="KW-0808">Transferase</keyword>
<name>A0A7R6SYK3_9BACT</name>
<dbReference type="PANTHER" id="PTHR11895:SF151">
    <property type="entry name" value="GLUTAMYL-TRNA(GLN) AMIDOTRANSFERASE SUBUNIT A"/>
    <property type="match status" value="1"/>
</dbReference>
<dbReference type="GO" id="GO:0016740">
    <property type="term" value="F:transferase activity"/>
    <property type="evidence" value="ECO:0007669"/>
    <property type="project" value="UniProtKB-KW"/>
</dbReference>
<dbReference type="GO" id="GO:0050567">
    <property type="term" value="F:glutaminyl-tRNA synthase (glutamine-hydrolyzing) activity"/>
    <property type="evidence" value="ECO:0007669"/>
    <property type="project" value="UniProtKB-UniRule"/>
</dbReference>
<evidence type="ECO:0000256" key="2">
    <source>
        <dbReference type="ARBA" id="ARBA00011123"/>
    </source>
</evidence>
<dbReference type="Proteomes" id="UP000595564">
    <property type="component" value="Chromosome"/>
</dbReference>
<organism evidence="12 13">
    <name type="scientific">Thermotomaculum hydrothermale</name>
    <dbReference type="NCBI Taxonomy" id="981385"/>
    <lineage>
        <taxon>Bacteria</taxon>
        <taxon>Pseudomonadati</taxon>
        <taxon>Acidobacteriota</taxon>
        <taxon>Holophagae</taxon>
        <taxon>Thermotomaculales</taxon>
        <taxon>Thermotomaculaceae</taxon>
        <taxon>Thermotomaculum</taxon>
    </lineage>
</organism>
<accession>A0A7R6SYK3</accession>
<comment type="catalytic activity">
    <reaction evidence="9 10">
        <text>L-glutamyl-tRNA(Gln) + L-glutamine + ATP + H2O = L-glutaminyl-tRNA(Gln) + L-glutamate + ADP + phosphate + H(+)</text>
        <dbReference type="Rhea" id="RHEA:17521"/>
        <dbReference type="Rhea" id="RHEA-COMP:9681"/>
        <dbReference type="Rhea" id="RHEA-COMP:9684"/>
        <dbReference type="ChEBI" id="CHEBI:15377"/>
        <dbReference type="ChEBI" id="CHEBI:15378"/>
        <dbReference type="ChEBI" id="CHEBI:29985"/>
        <dbReference type="ChEBI" id="CHEBI:30616"/>
        <dbReference type="ChEBI" id="CHEBI:43474"/>
        <dbReference type="ChEBI" id="CHEBI:58359"/>
        <dbReference type="ChEBI" id="CHEBI:78520"/>
        <dbReference type="ChEBI" id="CHEBI:78521"/>
        <dbReference type="ChEBI" id="CHEBI:456216"/>
        <dbReference type="EC" id="6.3.5.7"/>
    </reaction>
</comment>
<comment type="similarity">
    <text evidence="1 10">Belongs to the amidase family. GatA subfamily.</text>
</comment>
<dbReference type="EC" id="6.3.5.7" evidence="3 10"/>
<dbReference type="Gene3D" id="3.90.1300.10">
    <property type="entry name" value="Amidase signature (AS) domain"/>
    <property type="match status" value="1"/>
</dbReference>
<keyword evidence="6 10" id="KW-0547">Nucleotide-binding</keyword>
<feature type="active site" description="Acyl-ester intermediate" evidence="10">
    <location>
        <position position="172"/>
    </location>
</feature>
<feature type="domain" description="Amidase" evidence="11">
    <location>
        <begin position="20"/>
        <end position="458"/>
    </location>
</feature>
<evidence type="ECO:0000256" key="9">
    <source>
        <dbReference type="ARBA" id="ARBA00047407"/>
    </source>
</evidence>
<evidence type="ECO:0000256" key="3">
    <source>
        <dbReference type="ARBA" id="ARBA00012739"/>
    </source>
</evidence>
<evidence type="ECO:0000256" key="10">
    <source>
        <dbReference type="HAMAP-Rule" id="MF_00120"/>
    </source>
</evidence>
<evidence type="ECO:0000256" key="1">
    <source>
        <dbReference type="ARBA" id="ARBA00008069"/>
    </source>
</evidence>
<dbReference type="KEGG" id="thyd:TTHT_1366"/>
<gene>
    <name evidence="10 12" type="primary">gatA</name>
    <name evidence="12" type="ORF">TTHT_1366</name>
</gene>
<proteinExistence type="inferred from homology"/>
<dbReference type="InterPro" id="IPR023631">
    <property type="entry name" value="Amidase_dom"/>
</dbReference>
<dbReference type="InterPro" id="IPR004412">
    <property type="entry name" value="GatA"/>
</dbReference>
<dbReference type="NCBIfam" id="TIGR00132">
    <property type="entry name" value="gatA"/>
    <property type="match status" value="1"/>
</dbReference>
<comment type="function">
    <text evidence="10">Allows the formation of correctly charged Gln-tRNA(Gln) through the transamidation of misacylated Glu-tRNA(Gln) in organisms which lack glutaminyl-tRNA synthetase. The reaction takes place in the presence of glutamine and ATP through an activated gamma-phospho-Glu-tRNA(Gln).</text>
</comment>
<evidence type="ECO:0000313" key="13">
    <source>
        <dbReference type="Proteomes" id="UP000595564"/>
    </source>
</evidence>
<dbReference type="GO" id="GO:0006412">
    <property type="term" value="P:translation"/>
    <property type="evidence" value="ECO:0007669"/>
    <property type="project" value="UniProtKB-UniRule"/>
</dbReference>
<dbReference type="AlphaFoldDB" id="A0A7R6SYK3"/>
<dbReference type="InterPro" id="IPR000120">
    <property type="entry name" value="Amidase"/>
</dbReference>